<evidence type="ECO:0000313" key="6">
    <source>
        <dbReference type="Proteomes" id="UP000321533"/>
    </source>
</evidence>
<dbReference type="EMBL" id="CP042435">
    <property type="protein sequence ID" value="QEC69823.1"/>
    <property type="molecule type" value="Genomic_DNA"/>
</dbReference>
<dbReference type="CDD" id="cd07377">
    <property type="entry name" value="WHTH_GntR"/>
    <property type="match status" value="1"/>
</dbReference>
<accession>A0A5B8VFE0</accession>
<evidence type="ECO:0000256" key="1">
    <source>
        <dbReference type="ARBA" id="ARBA00023015"/>
    </source>
</evidence>
<dbReference type="GO" id="GO:0003700">
    <property type="term" value="F:DNA-binding transcription factor activity"/>
    <property type="evidence" value="ECO:0007669"/>
    <property type="project" value="InterPro"/>
</dbReference>
<dbReference type="Gene3D" id="3.40.50.2300">
    <property type="match status" value="2"/>
</dbReference>
<evidence type="ECO:0000313" key="5">
    <source>
        <dbReference type="EMBL" id="QEC69823.1"/>
    </source>
</evidence>
<dbReference type="SUPFAM" id="SSF46785">
    <property type="entry name" value="Winged helix' DNA-binding domain"/>
    <property type="match status" value="1"/>
</dbReference>
<dbReference type="Gene3D" id="1.10.10.10">
    <property type="entry name" value="Winged helix-like DNA-binding domain superfamily/Winged helix DNA-binding domain"/>
    <property type="match status" value="1"/>
</dbReference>
<feature type="domain" description="HTH gntR-type" evidence="4">
    <location>
        <begin position="18"/>
        <end position="86"/>
    </location>
</feature>
<dbReference type="InterPro" id="IPR036388">
    <property type="entry name" value="WH-like_DNA-bd_sf"/>
</dbReference>
<keyword evidence="6" id="KW-1185">Reference proteome</keyword>
<protein>
    <submittedName>
        <fullName evidence="5">GntR family transcriptional regulator</fullName>
    </submittedName>
</protein>
<dbReference type="AlphaFoldDB" id="A0A5B8VFE0"/>
<dbReference type="SUPFAM" id="SSF53822">
    <property type="entry name" value="Periplasmic binding protein-like I"/>
    <property type="match status" value="1"/>
</dbReference>
<reference evidence="5 6" key="1">
    <citation type="journal article" date="2016" name="Int. J. Syst. Evol. Microbiol.">
        <title>Panacibacter ginsenosidivorans gen. nov., sp. nov., with ginsenoside converting activity isolated from soil of a ginseng field.</title>
        <authorList>
            <person name="Siddiqi M.Z."/>
            <person name="Muhammad Shafi S."/>
            <person name="Choi K.D."/>
            <person name="Im W.T."/>
        </authorList>
    </citation>
    <scope>NUCLEOTIDE SEQUENCE [LARGE SCALE GENOMIC DNA]</scope>
    <source>
        <strain evidence="5 6">Gsoil1550</strain>
    </source>
</reference>
<evidence type="ECO:0000256" key="2">
    <source>
        <dbReference type="ARBA" id="ARBA00023125"/>
    </source>
</evidence>
<dbReference type="InterPro" id="IPR028082">
    <property type="entry name" value="Peripla_BP_I"/>
</dbReference>
<gene>
    <name evidence="5" type="ORF">FRZ67_21900</name>
</gene>
<dbReference type="Proteomes" id="UP000321533">
    <property type="component" value="Chromosome"/>
</dbReference>
<dbReference type="SMART" id="SM00345">
    <property type="entry name" value="HTH_GNTR"/>
    <property type="match status" value="1"/>
</dbReference>
<dbReference type="PANTHER" id="PTHR38445:SF10">
    <property type="entry name" value="GNTR-FAMILY TRANSCRIPTIONAL REGULATOR"/>
    <property type="match status" value="1"/>
</dbReference>
<dbReference type="InterPro" id="IPR036390">
    <property type="entry name" value="WH_DNA-bd_sf"/>
</dbReference>
<keyword evidence="2" id="KW-0238">DNA-binding</keyword>
<dbReference type="PANTHER" id="PTHR38445">
    <property type="entry name" value="HTH-TYPE TRANSCRIPTIONAL REPRESSOR YTRA"/>
    <property type="match status" value="1"/>
</dbReference>
<dbReference type="OrthoDB" id="742238at2"/>
<dbReference type="KEGG" id="pgin:FRZ67_21900"/>
<dbReference type="RefSeq" id="WP_147192699.1">
    <property type="nucleotide sequence ID" value="NZ_CP042435.1"/>
</dbReference>
<dbReference type="PROSITE" id="PS50949">
    <property type="entry name" value="HTH_GNTR"/>
    <property type="match status" value="1"/>
</dbReference>
<dbReference type="Pfam" id="PF00392">
    <property type="entry name" value="GntR"/>
    <property type="match status" value="1"/>
</dbReference>
<dbReference type="GO" id="GO:0003677">
    <property type="term" value="F:DNA binding"/>
    <property type="evidence" value="ECO:0007669"/>
    <property type="project" value="UniProtKB-KW"/>
</dbReference>
<name>A0A5B8VFE0_9BACT</name>
<sequence length="343" mass="39374">MASENIYRLISIDEYAVTPKYVQLTNSIVKAIEEKKIEKGYLLPSINDLSFELDISRDTAEKAYKHLKKLGVIGSVPGKGYFISNTDVKQPIKIFLLFNKLSTHKKIMYDAFVASLGEDAVIDFYIYNNDFSLFRKLLTNKRDDYTNYVIIPHFLEGGENAYEIINTIPKEKLLLFDQMLAGVEGKFAAVYEDFEKDIYNALEQAVQQLSRYQTIRIIFPDYTYHPKQILEGFYRFCNQYAFNYDVVADINSTAINEGEVYISLMENDLVTLIERIIETKLEVGKQVGVISYNETPLKKIILNGITTISTDFYAMGAKAAELIRNKSTEHFAAPFYLTLRESL</sequence>
<evidence type="ECO:0000256" key="3">
    <source>
        <dbReference type="ARBA" id="ARBA00023163"/>
    </source>
</evidence>
<organism evidence="5 6">
    <name type="scientific">Panacibacter ginsenosidivorans</name>
    <dbReference type="NCBI Taxonomy" id="1813871"/>
    <lineage>
        <taxon>Bacteria</taxon>
        <taxon>Pseudomonadati</taxon>
        <taxon>Bacteroidota</taxon>
        <taxon>Chitinophagia</taxon>
        <taxon>Chitinophagales</taxon>
        <taxon>Chitinophagaceae</taxon>
        <taxon>Panacibacter</taxon>
    </lineage>
</organism>
<proteinExistence type="predicted"/>
<dbReference type="InterPro" id="IPR000524">
    <property type="entry name" value="Tscrpt_reg_HTH_GntR"/>
</dbReference>
<evidence type="ECO:0000259" key="4">
    <source>
        <dbReference type="PROSITE" id="PS50949"/>
    </source>
</evidence>
<keyword evidence="1" id="KW-0805">Transcription regulation</keyword>
<keyword evidence="3" id="KW-0804">Transcription</keyword>